<accession>A0A327R2D8</accession>
<evidence type="ECO:0000313" key="4">
    <source>
        <dbReference type="EMBL" id="RAJ10415.1"/>
    </source>
</evidence>
<evidence type="ECO:0000256" key="3">
    <source>
        <dbReference type="ARBA" id="ARBA00023098"/>
    </source>
</evidence>
<keyword evidence="5" id="KW-1185">Reference proteome</keyword>
<reference evidence="4 5" key="1">
    <citation type="submission" date="2018-06" db="EMBL/GenBank/DDBJ databases">
        <title>Genomic Encyclopedia of Archaeal and Bacterial Type Strains, Phase II (KMG-II): from individual species to whole genera.</title>
        <authorList>
            <person name="Goeker M."/>
        </authorList>
    </citation>
    <scope>NUCLEOTIDE SEQUENCE [LARGE SCALE GENOMIC DNA]</scope>
    <source>
        <strain evidence="4 5">DSM 23857</strain>
    </source>
</reference>
<gene>
    <name evidence="4" type="ORF">LX64_00017</name>
</gene>
<sequence length="255" mass="29956">MEKSLLQKRTLSSKSEQLRQIILYLNNRFKTIPLASVRPKQPTAKDYKAITDKMNYLAHAYLSFHDQDIMRGNFIADFVKGRQIEQFAPRVQQGIRLHRAIDTFTDEHPLTKEAKQLFKPAVGLYSGVFTDIIFDHYLANDPLHFSDKQLYDFSQEAYQVLNTDFEHLPSVFKQVLQYMQRDNWLYSYKNREGIFQSMRGVSRRAKYLETPAEVTFQVFEDHYQTLAKIYEAFFPKLEEYVKGYIAEHLGGVMPG</sequence>
<keyword evidence="1" id="KW-0444">Lipid biosynthesis</keyword>
<dbReference type="AlphaFoldDB" id="A0A327R2D8"/>
<dbReference type="Proteomes" id="UP000249547">
    <property type="component" value="Unassembled WGS sequence"/>
</dbReference>
<dbReference type="PANTHER" id="PTHR38764:SF1">
    <property type="entry name" value="ACYL CARRIER PROTEIN PHOSPHODIESTERASE"/>
    <property type="match status" value="1"/>
</dbReference>
<protein>
    <submittedName>
        <fullName evidence="4">Acyl carrier protein phosphodiesterase</fullName>
    </submittedName>
</protein>
<dbReference type="InterPro" id="IPR007431">
    <property type="entry name" value="ACP_PD"/>
</dbReference>
<keyword evidence="3" id="KW-0443">Lipid metabolism</keyword>
<dbReference type="GO" id="GO:0008770">
    <property type="term" value="F:[acyl-carrier-protein] phosphodiesterase activity"/>
    <property type="evidence" value="ECO:0007669"/>
    <property type="project" value="InterPro"/>
</dbReference>
<dbReference type="GO" id="GO:0006633">
    <property type="term" value="P:fatty acid biosynthetic process"/>
    <property type="evidence" value="ECO:0007669"/>
    <property type="project" value="InterPro"/>
</dbReference>
<evidence type="ECO:0000256" key="1">
    <source>
        <dbReference type="ARBA" id="ARBA00022516"/>
    </source>
</evidence>
<proteinExistence type="predicted"/>
<evidence type="ECO:0000256" key="2">
    <source>
        <dbReference type="ARBA" id="ARBA00022801"/>
    </source>
</evidence>
<dbReference type="Pfam" id="PF04336">
    <property type="entry name" value="ACP_PD"/>
    <property type="match status" value="1"/>
</dbReference>
<dbReference type="EMBL" id="QLLL01000001">
    <property type="protein sequence ID" value="RAJ10415.1"/>
    <property type="molecule type" value="Genomic_DNA"/>
</dbReference>
<name>A0A327R2D8_9BACT</name>
<organism evidence="4 5">
    <name type="scientific">Chitinophaga skermanii</name>
    <dbReference type="NCBI Taxonomy" id="331697"/>
    <lineage>
        <taxon>Bacteria</taxon>
        <taxon>Pseudomonadati</taxon>
        <taxon>Bacteroidota</taxon>
        <taxon>Chitinophagia</taxon>
        <taxon>Chitinophagales</taxon>
        <taxon>Chitinophagaceae</taxon>
        <taxon>Chitinophaga</taxon>
    </lineage>
</organism>
<keyword evidence="2" id="KW-0378">Hydrolase</keyword>
<evidence type="ECO:0000313" key="5">
    <source>
        <dbReference type="Proteomes" id="UP000249547"/>
    </source>
</evidence>
<dbReference type="PANTHER" id="PTHR38764">
    <property type="entry name" value="ACYL CARRIER PROTEIN PHOSPHODIESTERASE"/>
    <property type="match status" value="1"/>
</dbReference>
<comment type="caution">
    <text evidence="4">The sequence shown here is derived from an EMBL/GenBank/DDBJ whole genome shotgun (WGS) entry which is preliminary data.</text>
</comment>